<evidence type="ECO:0000313" key="12">
    <source>
        <dbReference type="Proteomes" id="UP000736672"/>
    </source>
</evidence>
<organism evidence="11 12">
    <name type="scientific">Fusarium solani</name>
    <name type="common">Filamentous fungus</name>
    <dbReference type="NCBI Taxonomy" id="169388"/>
    <lineage>
        <taxon>Eukaryota</taxon>
        <taxon>Fungi</taxon>
        <taxon>Dikarya</taxon>
        <taxon>Ascomycota</taxon>
        <taxon>Pezizomycotina</taxon>
        <taxon>Sordariomycetes</taxon>
        <taxon>Hypocreomycetidae</taxon>
        <taxon>Hypocreales</taxon>
        <taxon>Nectriaceae</taxon>
        <taxon>Fusarium</taxon>
        <taxon>Fusarium solani species complex</taxon>
    </lineage>
</organism>
<dbReference type="AlphaFoldDB" id="A0A9P9JXA4"/>
<dbReference type="CDD" id="cd12148">
    <property type="entry name" value="fungal_TF_MHR"/>
    <property type="match status" value="1"/>
</dbReference>
<dbReference type="GO" id="GO:0045944">
    <property type="term" value="P:positive regulation of transcription by RNA polymerase II"/>
    <property type="evidence" value="ECO:0007669"/>
    <property type="project" value="TreeGrafter"/>
</dbReference>
<dbReference type="EMBL" id="JAGTJS010000020">
    <property type="protein sequence ID" value="KAH7240403.1"/>
    <property type="molecule type" value="Genomic_DNA"/>
</dbReference>
<evidence type="ECO:0000256" key="5">
    <source>
        <dbReference type="ARBA" id="ARBA00023125"/>
    </source>
</evidence>
<dbReference type="CDD" id="cd00067">
    <property type="entry name" value="GAL4"/>
    <property type="match status" value="1"/>
</dbReference>
<dbReference type="Gene3D" id="4.10.240.10">
    <property type="entry name" value="Zn(2)-C6 fungal-type DNA-binding domain"/>
    <property type="match status" value="1"/>
</dbReference>
<name>A0A9P9JXA4_FUSSL</name>
<dbReference type="PROSITE" id="PS00463">
    <property type="entry name" value="ZN2_CY6_FUNGAL_1"/>
    <property type="match status" value="1"/>
</dbReference>
<dbReference type="PANTHER" id="PTHR47782">
    <property type="entry name" value="ZN(II)2CYS6 TRANSCRIPTION FACTOR (EUROFUNG)-RELATED"/>
    <property type="match status" value="1"/>
</dbReference>
<proteinExistence type="predicted"/>
<keyword evidence="7" id="KW-0539">Nucleus</keyword>
<sequence length="626" mass="70704">MRSDKSPVGSSTQPRTPRLRRKKATACQRCRARKQRCDGQDQGACRNCRSAKAECVPASHEPTDTYSVSYVKDLEQQVANFQARLSQQTSETTAQVHTGSGALLTRNTQANIYAEFQGFTDPLNALYLPPIHSPGNTALTLDFSYQDENLFSIAQQPATQLSNSVDPGSYTADTPHPLDVSADATMADVSVREGASFFQTYFEIIHPRYPFLDVEECSTAYLKWKMGEIRTCNDKGWSMCLVKLIFANGAILQHAWLDHTARRQRQELAVQEQTIIADASFKPFGRVQAMLLHAFLALHGENTERVVHIVSVAMRFAILHGFHCLTNDGTHETDMKIKVWWSIYCLDKVVAITLRIPPYPPNEWIETPSYQVKPEPQFFMPWAADIPGSSAGVLYSFDLRYFAHMCKIRRLHSEILTTMRRLPPDSRILCLRELRAEIDRWVKSEEVFANDHLKREGHASPLGVIYVGHMTQVLLYSYISSEGTSEIMDELLQACCDACATFRALQKRTHLPKHWFDMLFIFQVGVTMIYIVWRRAITVSKVVDCAIRDCTAILSIFADRSQNADMYRDCMDLLASSVSRASQPGNIDAESRQELAVLVGQIEENRLASHIHSQLLDMCSDSTING</sequence>
<feature type="transmembrane region" description="Helical" evidence="9">
    <location>
        <begin position="515"/>
        <end position="533"/>
    </location>
</feature>
<dbReference type="Proteomes" id="UP000736672">
    <property type="component" value="Unassembled WGS sequence"/>
</dbReference>
<dbReference type="Pfam" id="PF00172">
    <property type="entry name" value="Zn_clus"/>
    <property type="match status" value="1"/>
</dbReference>
<dbReference type="GO" id="GO:0000981">
    <property type="term" value="F:DNA-binding transcription factor activity, RNA polymerase II-specific"/>
    <property type="evidence" value="ECO:0007669"/>
    <property type="project" value="InterPro"/>
</dbReference>
<dbReference type="InterPro" id="IPR036864">
    <property type="entry name" value="Zn2-C6_fun-type_DNA-bd_sf"/>
</dbReference>
<dbReference type="GO" id="GO:0008270">
    <property type="term" value="F:zinc ion binding"/>
    <property type="evidence" value="ECO:0007669"/>
    <property type="project" value="InterPro"/>
</dbReference>
<keyword evidence="6" id="KW-0804">Transcription</keyword>
<keyword evidence="9" id="KW-0812">Transmembrane</keyword>
<gene>
    <name evidence="11" type="ORF">B0J15DRAFT_502179</name>
</gene>
<dbReference type="SUPFAM" id="SSF57701">
    <property type="entry name" value="Zn2/Cys6 DNA-binding domain"/>
    <property type="match status" value="1"/>
</dbReference>
<evidence type="ECO:0000256" key="1">
    <source>
        <dbReference type="ARBA" id="ARBA00004123"/>
    </source>
</evidence>
<dbReference type="SMART" id="SM00906">
    <property type="entry name" value="Fungal_trans"/>
    <property type="match status" value="1"/>
</dbReference>
<evidence type="ECO:0000256" key="6">
    <source>
        <dbReference type="ARBA" id="ARBA00023163"/>
    </source>
</evidence>
<dbReference type="SMART" id="SM00066">
    <property type="entry name" value="GAL4"/>
    <property type="match status" value="1"/>
</dbReference>
<dbReference type="GO" id="GO:0006351">
    <property type="term" value="P:DNA-templated transcription"/>
    <property type="evidence" value="ECO:0007669"/>
    <property type="project" value="InterPro"/>
</dbReference>
<comment type="caution">
    <text evidence="11">The sequence shown here is derived from an EMBL/GenBank/DDBJ whole genome shotgun (WGS) entry which is preliminary data.</text>
</comment>
<keyword evidence="2" id="KW-0479">Metal-binding</keyword>
<keyword evidence="3" id="KW-0862">Zinc</keyword>
<evidence type="ECO:0000259" key="10">
    <source>
        <dbReference type="PROSITE" id="PS50048"/>
    </source>
</evidence>
<feature type="domain" description="Zn(2)-C6 fungal-type" evidence="10">
    <location>
        <begin position="26"/>
        <end position="56"/>
    </location>
</feature>
<comment type="subcellular location">
    <subcellularLocation>
        <location evidence="1">Nucleus</location>
    </subcellularLocation>
</comment>
<dbReference type="PROSITE" id="PS50048">
    <property type="entry name" value="ZN2_CY6_FUNGAL_2"/>
    <property type="match status" value="1"/>
</dbReference>
<evidence type="ECO:0000256" key="2">
    <source>
        <dbReference type="ARBA" id="ARBA00022723"/>
    </source>
</evidence>
<dbReference type="InterPro" id="IPR052202">
    <property type="entry name" value="Yeast_MetPath_Reg"/>
</dbReference>
<dbReference type="GO" id="GO:0043565">
    <property type="term" value="F:sequence-specific DNA binding"/>
    <property type="evidence" value="ECO:0007669"/>
    <property type="project" value="TreeGrafter"/>
</dbReference>
<evidence type="ECO:0000256" key="3">
    <source>
        <dbReference type="ARBA" id="ARBA00022833"/>
    </source>
</evidence>
<evidence type="ECO:0000313" key="11">
    <source>
        <dbReference type="EMBL" id="KAH7240403.1"/>
    </source>
</evidence>
<accession>A0A9P9JXA4</accession>
<dbReference type="OrthoDB" id="189997at2759"/>
<dbReference type="PANTHER" id="PTHR47782:SF14">
    <property type="entry name" value="ZN(II)2CYS6 TRANSCRIPTION FACTOR (EUROFUNG)"/>
    <property type="match status" value="1"/>
</dbReference>
<evidence type="ECO:0000256" key="9">
    <source>
        <dbReference type="SAM" id="Phobius"/>
    </source>
</evidence>
<keyword evidence="9" id="KW-0472">Membrane</keyword>
<keyword evidence="4" id="KW-0805">Transcription regulation</keyword>
<protein>
    <recommendedName>
        <fullName evidence="10">Zn(2)-C6 fungal-type domain-containing protein</fullName>
    </recommendedName>
</protein>
<dbReference type="InterPro" id="IPR007219">
    <property type="entry name" value="XnlR_reg_dom"/>
</dbReference>
<evidence type="ECO:0000256" key="8">
    <source>
        <dbReference type="SAM" id="MobiDB-lite"/>
    </source>
</evidence>
<keyword evidence="5" id="KW-0238">DNA-binding</keyword>
<keyword evidence="9" id="KW-1133">Transmembrane helix</keyword>
<keyword evidence="12" id="KW-1185">Reference proteome</keyword>
<dbReference type="GO" id="GO:0005634">
    <property type="term" value="C:nucleus"/>
    <property type="evidence" value="ECO:0007669"/>
    <property type="project" value="UniProtKB-SubCell"/>
</dbReference>
<reference evidence="11" key="1">
    <citation type="journal article" date="2021" name="Nat. Commun.">
        <title>Genetic determinants of endophytism in the Arabidopsis root mycobiome.</title>
        <authorList>
            <person name="Mesny F."/>
            <person name="Miyauchi S."/>
            <person name="Thiergart T."/>
            <person name="Pickel B."/>
            <person name="Atanasova L."/>
            <person name="Karlsson M."/>
            <person name="Huettel B."/>
            <person name="Barry K.W."/>
            <person name="Haridas S."/>
            <person name="Chen C."/>
            <person name="Bauer D."/>
            <person name="Andreopoulos W."/>
            <person name="Pangilinan J."/>
            <person name="LaButti K."/>
            <person name="Riley R."/>
            <person name="Lipzen A."/>
            <person name="Clum A."/>
            <person name="Drula E."/>
            <person name="Henrissat B."/>
            <person name="Kohler A."/>
            <person name="Grigoriev I.V."/>
            <person name="Martin F.M."/>
            <person name="Hacquard S."/>
        </authorList>
    </citation>
    <scope>NUCLEOTIDE SEQUENCE</scope>
    <source>
        <strain evidence="11">FSSC 5 MPI-SDFR-AT-0091</strain>
    </source>
</reference>
<evidence type="ECO:0000256" key="4">
    <source>
        <dbReference type="ARBA" id="ARBA00023015"/>
    </source>
</evidence>
<feature type="region of interest" description="Disordered" evidence="8">
    <location>
        <begin position="1"/>
        <end position="24"/>
    </location>
</feature>
<dbReference type="Pfam" id="PF04082">
    <property type="entry name" value="Fungal_trans"/>
    <property type="match status" value="1"/>
</dbReference>
<dbReference type="InterPro" id="IPR001138">
    <property type="entry name" value="Zn2Cys6_DnaBD"/>
</dbReference>
<evidence type="ECO:0000256" key="7">
    <source>
        <dbReference type="ARBA" id="ARBA00023242"/>
    </source>
</evidence>